<dbReference type="PANTHER" id="PTHR31639">
    <property type="entry name" value="F-BOX PROTEIN-LIKE"/>
    <property type="match status" value="1"/>
</dbReference>
<dbReference type="Gene3D" id="3.80.10.10">
    <property type="entry name" value="Ribonuclease Inhibitor"/>
    <property type="match status" value="2"/>
</dbReference>
<dbReference type="SUPFAM" id="SSF81383">
    <property type="entry name" value="F-box domain"/>
    <property type="match status" value="1"/>
</dbReference>
<dbReference type="PANTHER" id="PTHR31639:SF256">
    <property type="entry name" value="OS07G0242900 PROTEIN"/>
    <property type="match status" value="1"/>
</dbReference>
<name>K0KD37_WICCF</name>
<sequence length="709" mass="80924">MVRKGKGRGRGRGTSSNPRGGNGSSRGNRRFIRTPKASSTNKSTVDGQALFSCLPDEVLVQILKRLSPADINNLFSIKIISQELQRFVRLVKDSPETRYFHNVPSELYYQISGNVAIPNIGMLQLYEISDTTVFLEKIKQVKGQVSKVVVIVFDSYDIYLAQNGDNDARYRIQVTYVRVVKELGLFDQLCISEIDFFDAMEITFDPATFHIPDVKKLTFWDCAIENELVTFDCKELEHLKIDGFDINSHTGYIHSKSFHFEFLKTLKLLDAGDISLHNISFKQLEHMTISNDGQSNSLLMLTIEISDCNFPKLRHLILQSSDNVEINRLRVFNLLTMKIHSDRKISLLNTKLPKVEYIELSSSKFNPIFQNVVTEKLKHLYLDTYRAPAKNGYNFYIQSPSLWINLSAYNILEKLGSDANFEYLGISLKPVQAEKLKNMSPLKVKSMELKLIWRFESIPKLNVPSLKSLKISYSRLKSLDDLKINYPNLEELILGSSDKSTDIIKFDHPNLKRLQINVTKKPMELIGSFENLESFTVTGDNLNRNKMEVDIDISAPKLITYALDNIRIKFLDVSDFPNLQVLSIHKIDNNLVSGDLKSLLKLKITQSNMDSLKLRAPNLRISELSNTMIKIQELDSGFGFGLSSQAKRELFGSDYNPELEKIEDFPDLYTTTYLDKISGSIPLKEVDEDEDGCLYENYVSDGKFKRAKI</sequence>
<evidence type="ECO:0000259" key="2">
    <source>
        <dbReference type="PROSITE" id="PS50181"/>
    </source>
</evidence>
<gene>
    <name evidence="3" type="ORF">BN7_325</name>
</gene>
<comment type="caution">
    <text evidence="3">The sequence shown here is derived from an EMBL/GenBank/DDBJ whole genome shotgun (WGS) entry which is preliminary data.</text>
</comment>
<feature type="compositionally biased region" description="Basic residues" evidence="1">
    <location>
        <begin position="1"/>
        <end position="11"/>
    </location>
</feature>
<organism evidence="3 4">
    <name type="scientific">Wickerhamomyces ciferrii (strain ATCC 14091 / BCRC 22168 / CBS 111 / JCM 3599 / NBRC 0793 / NRRL Y-1031 F-60-10)</name>
    <name type="common">Yeast</name>
    <name type="synonym">Pichia ciferrii</name>
    <dbReference type="NCBI Taxonomy" id="1206466"/>
    <lineage>
        <taxon>Eukaryota</taxon>
        <taxon>Fungi</taxon>
        <taxon>Dikarya</taxon>
        <taxon>Ascomycota</taxon>
        <taxon>Saccharomycotina</taxon>
        <taxon>Saccharomycetes</taxon>
        <taxon>Phaffomycetales</taxon>
        <taxon>Wickerhamomycetaceae</taxon>
        <taxon>Wickerhamomyces</taxon>
    </lineage>
</organism>
<evidence type="ECO:0000256" key="1">
    <source>
        <dbReference type="SAM" id="MobiDB-lite"/>
    </source>
</evidence>
<dbReference type="InterPro" id="IPR036047">
    <property type="entry name" value="F-box-like_dom_sf"/>
</dbReference>
<dbReference type="InterPro" id="IPR001810">
    <property type="entry name" value="F-box_dom"/>
</dbReference>
<dbReference type="SUPFAM" id="SSF52058">
    <property type="entry name" value="L domain-like"/>
    <property type="match status" value="1"/>
</dbReference>
<dbReference type="Pfam" id="PF00646">
    <property type="entry name" value="F-box"/>
    <property type="match status" value="1"/>
</dbReference>
<protein>
    <submittedName>
        <fullName evidence="3">Internalin-I</fullName>
    </submittedName>
</protein>
<dbReference type="AlphaFoldDB" id="K0KD37"/>
<reference evidence="3 4" key="1">
    <citation type="journal article" date="2012" name="Eukaryot. Cell">
        <title>Draft genome sequence of Wickerhamomyces ciferrii NRRL Y-1031 F-60-10.</title>
        <authorList>
            <person name="Schneider J."/>
            <person name="Andrea H."/>
            <person name="Blom J."/>
            <person name="Jaenicke S."/>
            <person name="Ruckert C."/>
            <person name="Schorsch C."/>
            <person name="Szczepanowski R."/>
            <person name="Farwick M."/>
            <person name="Goesmann A."/>
            <person name="Puhler A."/>
            <person name="Schaffer S."/>
            <person name="Tauch A."/>
            <person name="Kohler T."/>
            <person name="Brinkrolf K."/>
        </authorList>
    </citation>
    <scope>NUCLEOTIDE SEQUENCE [LARGE SCALE GENOMIC DNA]</scope>
    <source>
        <strain evidence="4">ATCC 14091 / BCRC 22168 / CBS 111 / JCM 3599 / NBRC 0793 / NRRL Y-1031 F-60-10</strain>
    </source>
</reference>
<evidence type="ECO:0000313" key="3">
    <source>
        <dbReference type="EMBL" id="CCH40791.1"/>
    </source>
</evidence>
<dbReference type="CDD" id="cd09917">
    <property type="entry name" value="F-box_SF"/>
    <property type="match status" value="1"/>
</dbReference>
<dbReference type="PROSITE" id="PS50181">
    <property type="entry name" value="FBOX"/>
    <property type="match status" value="1"/>
</dbReference>
<keyword evidence="4" id="KW-1185">Reference proteome</keyword>
<accession>K0KD37</accession>
<feature type="region of interest" description="Disordered" evidence="1">
    <location>
        <begin position="1"/>
        <end position="43"/>
    </location>
</feature>
<dbReference type="InParanoid" id="K0KD37"/>
<evidence type="ECO:0000313" key="4">
    <source>
        <dbReference type="Proteomes" id="UP000009328"/>
    </source>
</evidence>
<dbReference type="EMBL" id="CAIF01000006">
    <property type="protein sequence ID" value="CCH40791.1"/>
    <property type="molecule type" value="Genomic_DNA"/>
</dbReference>
<dbReference type="HOGENOM" id="CLU_399129_0_0_1"/>
<dbReference type="InterPro" id="IPR032675">
    <property type="entry name" value="LRR_dom_sf"/>
</dbReference>
<dbReference type="Proteomes" id="UP000009328">
    <property type="component" value="Unassembled WGS sequence"/>
</dbReference>
<proteinExistence type="predicted"/>
<feature type="domain" description="F-box" evidence="2">
    <location>
        <begin position="48"/>
        <end position="103"/>
    </location>
</feature>